<keyword evidence="3" id="KW-1185">Reference proteome</keyword>
<evidence type="ECO:0008006" key="4">
    <source>
        <dbReference type="Google" id="ProtNLM"/>
    </source>
</evidence>
<dbReference type="SUPFAM" id="SSF51735">
    <property type="entry name" value="NAD(P)-binding Rossmann-fold domains"/>
    <property type="match status" value="1"/>
</dbReference>
<dbReference type="PANTHER" id="PTHR12126:SF16">
    <property type="entry name" value="MIOREX COMPLEX COMPONENT 2"/>
    <property type="match status" value="1"/>
</dbReference>
<dbReference type="Gene3D" id="3.40.50.720">
    <property type="entry name" value="NAD(P)-binding Rossmann-like Domain"/>
    <property type="match status" value="1"/>
</dbReference>
<comment type="caution">
    <text evidence="2">The sequence shown here is derived from an EMBL/GenBank/DDBJ whole genome shotgun (WGS) entry which is preliminary data.</text>
</comment>
<feature type="chain" id="PRO_5019366332" description="NAD(P)-binding domain-containing protein" evidence="1">
    <location>
        <begin position="22"/>
        <end position="248"/>
    </location>
</feature>
<keyword evidence="1" id="KW-0732">Signal</keyword>
<accession>A0A433D839</accession>
<protein>
    <recommendedName>
        <fullName evidence="4">NAD(P)-binding domain-containing protein</fullName>
    </recommendedName>
</protein>
<dbReference type="InterPro" id="IPR036291">
    <property type="entry name" value="NAD(P)-bd_dom_sf"/>
</dbReference>
<dbReference type="InterPro" id="IPR051207">
    <property type="entry name" value="ComplexI_NDUFA9_subunit"/>
</dbReference>
<dbReference type="EMBL" id="RBNI01005036">
    <property type="protein sequence ID" value="RUP47037.1"/>
    <property type="molecule type" value="Genomic_DNA"/>
</dbReference>
<sequence length="248" mass="27130">MSTAAKLLLIGGTGLIGSAVARQASSYNILVLSRTGAPLTSSTLSLNIQYYKGSALDPFTFRSLLTNTSTVVHTVGTIANQKNYGDQGTYEKLNRDAVVTVARELAASAADEGKKKCLVYFSAASAPPGWILDKRYIGTKREAEKILMGDEFKDQLRVVIFRPGIVYSYHQRQFVVPIAFGAIFASVLFSPFKSHIPDSLTFLTDRPVSDKVVSKAVLRAVEQEDVEGVVDIAKIQELALEWSKVHRK</sequence>
<feature type="signal peptide" evidence="1">
    <location>
        <begin position="1"/>
        <end position="21"/>
    </location>
</feature>
<gene>
    <name evidence="2" type="ORF">BC936DRAFT_146206</name>
</gene>
<proteinExistence type="predicted"/>
<dbReference type="OrthoDB" id="276721at2759"/>
<evidence type="ECO:0000313" key="2">
    <source>
        <dbReference type="EMBL" id="RUP47037.1"/>
    </source>
</evidence>
<dbReference type="PANTHER" id="PTHR12126">
    <property type="entry name" value="NADH-UBIQUINONE OXIDOREDUCTASE 39 KDA SUBUNIT-RELATED"/>
    <property type="match status" value="1"/>
</dbReference>
<name>A0A433D839_9FUNG</name>
<dbReference type="GO" id="GO:0005739">
    <property type="term" value="C:mitochondrion"/>
    <property type="evidence" value="ECO:0007669"/>
    <property type="project" value="TreeGrafter"/>
</dbReference>
<dbReference type="Proteomes" id="UP000268093">
    <property type="component" value="Unassembled WGS sequence"/>
</dbReference>
<evidence type="ECO:0000313" key="3">
    <source>
        <dbReference type="Proteomes" id="UP000268093"/>
    </source>
</evidence>
<dbReference type="AlphaFoldDB" id="A0A433D839"/>
<evidence type="ECO:0000256" key="1">
    <source>
        <dbReference type="SAM" id="SignalP"/>
    </source>
</evidence>
<dbReference type="GO" id="GO:0044877">
    <property type="term" value="F:protein-containing complex binding"/>
    <property type="evidence" value="ECO:0007669"/>
    <property type="project" value="TreeGrafter"/>
</dbReference>
<reference evidence="2 3" key="1">
    <citation type="journal article" date="2018" name="New Phytol.">
        <title>Phylogenomics of Endogonaceae and evolution of mycorrhizas within Mucoromycota.</title>
        <authorList>
            <person name="Chang Y."/>
            <person name="Desiro A."/>
            <person name="Na H."/>
            <person name="Sandor L."/>
            <person name="Lipzen A."/>
            <person name="Clum A."/>
            <person name="Barry K."/>
            <person name="Grigoriev I.V."/>
            <person name="Martin F.M."/>
            <person name="Stajich J.E."/>
            <person name="Smith M.E."/>
            <person name="Bonito G."/>
            <person name="Spatafora J.W."/>
        </authorList>
    </citation>
    <scope>NUCLEOTIDE SEQUENCE [LARGE SCALE GENOMIC DNA]</scope>
    <source>
        <strain evidence="2 3">GMNB39</strain>
    </source>
</reference>
<organism evidence="2 3">
    <name type="scientific">Jimgerdemannia flammicorona</name>
    <dbReference type="NCBI Taxonomy" id="994334"/>
    <lineage>
        <taxon>Eukaryota</taxon>
        <taxon>Fungi</taxon>
        <taxon>Fungi incertae sedis</taxon>
        <taxon>Mucoromycota</taxon>
        <taxon>Mucoromycotina</taxon>
        <taxon>Endogonomycetes</taxon>
        <taxon>Endogonales</taxon>
        <taxon>Endogonaceae</taxon>
        <taxon>Jimgerdemannia</taxon>
    </lineage>
</organism>